<dbReference type="SFLD" id="SFLDF00562">
    <property type="entry name" value="HemN-like__clustered_with_heat"/>
    <property type="match status" value="1"/>
</dbReference>
<dbReference type="GO" id="GO:0004109">
    <property type="term" value="F:coproporphyrinogen oxidase activity"/>
    <property type="evidence" value="ECO:0007669"/>
    <property type="project" value="InterPro"/>
</dbReference>
<dbReference type="SFLD" id="SFLDS00029">
    <property type="entry name" value="Radical_SAM"/>
    <property type="match status" value="1"/>
</dbReference>
<dbReference type="SFLD" id="SFLDG01065">
    <property type="entry name" value="anaerobic_coproporphyrinogen-I"/>
    <property type="match status" value="1"/>
</dbReference>
<dbReference type="PANTHER" id="PTHR13932">
    <property type="entry name" value="COPROPORPHYRINIGEN III OXIDASE"/>
    <property type="match status" value="1"/>
</dbReference>
<dbReference type="InterPro" id="IPR058240">
    <property type="entry name" value="rSAM_sf"/>
</dbReference>
<comment type="similarity">
    <text evidence="1">Belongs to the anaerobic coproporphyrinogen-III oxidase family. HemW subfamily.</text>
</comment>
<dbReference type="Proteomes" id="UP000195557">
    <property type="component" value="Unassembled WGS sequence"/>
</dbReference>
<comment type="function">
    <text evidence="4">May be a heme chaperone, appears to bind heme. Homologous bacterial proteins do not have oxygen-independent coproporphyrinogen-III oxidase activity. Binds 1 [4Fe-4S] cluster. The cluster is coordinated with 3 cysteines and an exchangeable S-adenosyl-L-methionine.</text>
</comment>
<dbReference type="Gene3D" id="3.30.750.200">
    <property type="match status" value="1"/>
</dbReference>
<evidence type="ECO:0000256" key="3">
    <source>
        <dbReference type="ARBA" id="ARBA00033094"/>
    </source>
</evidence>
<reference evidence="6" key="1">
    <citation type="submission" date="2017-04" db="EMBL/GenBank/DDBJ databases">
        <title>Population genomics of picophytoplankton unveils novel chromosome hypervariability.</title>
        <authorList>
            <consortium name="DOE Joint Genome Institute"/>
            <person name="Blanc-Mathieu R."/>
            <person name="Krasovec M."/>
            <person name="Hebrard M."/>
            <person name="Yau S."/>
            <person name="Desgranges E."/>
            <person name="Martin J."/>
            <person name="Schackwitz W."/>
            <person name="Kuo A."/>
            <person name="Salin G."/>
            <person name="Donnadieu C."/>
            <person name="Desdevises Y."/>
            <person name="Sanchez-Ferandin S."/>
            <person name="Moreau H."/>
            <person name="Rivals E."/>
            <person name="Grigoriev I.V."/>
            <person name="Grimsley N."/>
            <person name="Eyre-Walker A."/>
            <person name="Piganeau G."/>
        </authorList>
    </citation>
    <scope>NUCLEOTIDE SEQUENCE [LARGE SCALE GENOMIC DNA]</scope>
    <source>
        <strain evidence="6">RCC 1115</strain>
    </source>
</reference>
<dbReference type="InterPro" id="IPR004559">
    <property type="entry name" value="HemW-like"/>
</dbReference>
<dbReference type="GO" id="GO:0006779">
    <property type="term" value="P:porphyrin-containing compound biosynthetic process"/>
    <property type="evidence" value="ECO:0007669"/>
    <property type="project" value="InterPro"/>
</dbReference>
<dbReference type="PROSITE" id="PS51918">
    <property type="entry name" value="RADICAL_SAM"/>
    <property type="match status" value="1"/>
</dbReference>
<dbReference type="AlphaFoldDB" id="A0A1Y5I292"/>
<dbReference type="Pfam" id="PF04055">
    <property type="entry name" value="Radical_SAM"/>
    <property type="match status" value="1"/>
</dbReference>
<dbReference type="SUPFAM" id="SSF102114">
    <property type="entry name" value="Radical SAM enzymes"/>
    <property type="match status" value="1"/>
</dbReference>
<dbReference type="InterPro" id="IPR010723">
    <property type="entry name" value="HemN_C"/>
</dbReference>
<dbReference type="Pfam" id="PF06969">
    <property type="entry name" value="HemN_C"/>
    <property type="match status" value="1"/>
</dbReference>
<evidence type="ECO:0000256" key="2">
    <source>
        <dbReference type="ARBA" id="ARBA00014678"/>
    </source>
</evidence>
<proteinExistence type="inferred from homology"/>
<evidence type="ECO:0000256" key="1">
    <source>
        <dbReference type="ARBA" id="ARBA00006100"/>
    </source>
</evidence>
<dbReference type="PANTHER" id="PTHR13932:SF5">
    <property type="entry name" value="RADICAL S-ADENOSYL METHIONINE DOMAIN-CONTAINING PROTEIN 1, MITOCHONDRIAL"/>
    <property type="match status" value="1"/>
</dbReference>
<accession>A0A1Y5I292</accession>
<dbReference type="InterPro" id="IPR034505">
    <property type="entry name" value="Coproporphyrinogen-III_oxidase"/>
</dbReference>
<dbReference type="InterPro" id="IPR006638">
    <property type="entry name" value="Elp3/MiaA/NifB-like_rSAM"/>
</dbReference>
<evidence type="ECO:0000256" key="4">
    <source>
        <dbReference type="ARBA" id="ARBA00045130"/>
    </source>
</evidence>
<dbReference type="NCBIfam" id="TIGR00539">
    <property type="entry name" value="hemN_rel"/>
    <property type="match status" value="1"/>
</dbReference>
<dbReference type="SMART" id="SM00729">
    <property type="entry name" value="Elp3"/>
    <property type="match status" value="1"/>
</dbReference>
<protein>
    <recommendedName>
        <fullName evidence="2">Radical S-adenosyl methionine domain-containing protein 1, mitochondrial</fullName>
    </recommendedName>
    <alternativeName>
        <fullName evidence="3">Putative heme chaperone</fullName>
    </alternativeName>
</protein>
<dbReference type="EMBL" id="KZ155838">
    <property type="protein sequence ID" value="OUS42847.1"/>
    <property type="molecule type" value="Genomic_DNA"/>
</dbReference>
<feature type="domain" description="Radical SAM core" evidence="5">
    <location>
        <begin position="42"/>
        <end position="296"/>
    </location>
</feature>
<dbReference type="eggNOG" id="ENOG502QRH0">
    <property type="taxonomic scope" value="Eukaryota"/>
</dbReference>
<dbReference type="CDD" id="cd01335">
    <property type="entry name" value="Radical_SAM"/>
    <property type="match status" value="1"/>
</dbReference>
<dbReference type="InterPro" id="IPR007197">
    <property type="entry name" value="rSAM"/>
</dbReference>
<organism evidence="6">
    <name type="scientific">Ostreococcus tauri</name>
    <name type="common">Marine green alga</name>
    <dbReference type="NCBI Taxonomy" id="70448"/>
    <lineage>
        <taxon>Eukaryota</taxon>
        <taxon>Viridiplantae</taxon>
        <taxon>Chlorophyta</taxon>
        <taxon>Mamiellophyceae</taxon>
        <taxon>Mamiellales</taxon>
        <taxon>Bathycoccaceae</taxon>
        <taxon>Ostreococcus</taxon>
    </lineage>
</organism>
<evidence type="ECO:0000259" key="5">
    <source>
        <dbReference type="PROSITE" id="PS51918"/>
    </source>
</evidence>
<name>A0A1Y5I292_OSTTA</name>
<evidence type="ECO:0000313" key="6">
    <source>
        <dbReference type="EMBL" id="OUS42847.1"/>
    </source>
</evidence>
<dbReference type="GO" id="GO:0005737">
    <property type="term" value="C:cytoplasm"/>
    <property type="evidence" value="ECO:0007669"/>
    <property type="project" value="InterPro"/>
</dbReference>
<dbReference type="GO" id="GO:0051539">
    <property type="term" value="F:4 iron, 4 sulfur cluster binding"/>
    <property type="evidence" value="ECO:0007669"/>
    <property type="project" value="InterPro"/>
</dbReference>
<sequence length="458" mass="50369">MKVMIHTRLAPARALAHVRTRAHGRLKTVVRSFSADRAKLPASTRAPTSAYVHLPFCRSRCYYCDFAISVIGTRTDASEGMRAYAEAVTRETRATATRMRERYGASGIQPLETIFFGGGTPSLVPVDVLGEILGTLRREFGIASGAEISAEMDPGTFNEDKLRGFLDLGVNRVSLGVQSFDDEVLKRAGRSHDVREAELAIEMLRSCGVPRWSVDLIGGLPGVDAKTWRASLDRVIESGADHVSVYDLQVEKGTAFYRWYGENAKEDGSRPALPSEDASADAFREASAALRAAGYEHYEVSSYAKPGARCKHNQIYWQNGGWYGFGMSATSHVDGERMARPRKMNEYYAYVNALEKGEDVGVISTGGDGSDALFEHLMLRLRTSDGLDLENVTERFGASVVDEIHDAIKPFVPDYAVYGVNDRGHRSSLRLTDPEGLMMSTEVLSTLISKMPSLADDR</sequence>
<gene>
    <name evidence="6" type="ORF">BE221DRAFT_1756</name>
</gene>